<keyword evidence="2" id="KW-0238">DNA-binding</keyword>
<accession>A0A1E5GGP8</accession>
<dbReference type="NCBIfam" id="NF041547">
    <property type="entry name" value="GntR_LSA1692"/>
    <property type="match status" value="1"/>
</dbReference>
<keyword evidence="6" id="KW-1185">Reference proteome</keyword>
<dbReference type="Pfam" id="PF07702">
    <property type="entry name" value="UTRA"/>
    <property type="match status" value="1"/>
</dbReference>
<reference evidence="6" key="1">
    <citation type="submission" date="2016-09" db="EMBL/GenBank/DDBJ databases">
        <authorList>
            <person name="Gulvik C.A."/>
        </authorList>
    </citation>
    <scope>NUCLEOTIDE SEQUENCE [LARGE SCALE GENOMIC DNA]</scope>
    <source>
        <strain evidence="6">DSM 23328</strain>
    </source>
</reference>
<dbReference type="InterPro" id="IPR036388">
    <property type="entry name" value="WH-like_DNA-bd_sf"/>
</dbReference>
<dbReference type="PANTHER" id="PTHR44846">
    <property type="entry name" value="MANNOSYL-D-GLYCERATE TRANSPORT/METABOLISM SYSTEM REPRESSOR MNGR-RELATED"/>
    <property type="match status" value="1"/>
</dbReference>
<organism evidence="5 6">
    <name type="scientific">Enterococcus ureasiticus</name>
    <dbReference type="NCBI Taxonomy" id="903984"/>
    <lineage>
        <taxon>Bacteria</taxon>
        <taxon>Bacillati</taxon>
        <taxon>Bacillota</taxon>
        <taxon>Bacilli</taxon>
        <taxon>Lactobacillales</taxon>
        <taxon>Enterococcaceae</taxon>
        <taxon>Enterococcus</taxon>
    </lineage>
</organism>
<dbReference type="InterPro" id="IPR011663">
    <property type="entry name" value="UTRA"/>
</dbReference>
<dbReference type="GO" id="GO:0003700">
    <property type="term" value="F:DNA-binding transcription factor activity"/>
    <property type="evidence" value="ECO:0007669"/>
    <property type="project" value="InterPro"/>
</dbReference>
<dbReference type="SMART" id="SM00866">
    <property type="entry name" value="UTRA"/>
    <property type="match status" value="1"/>
</dbReference>
<evidence type="ECO:0000259" key="4">
    <source>
        <dbReference type="PROSITE" id="PS50949"/>
    </source>
</evidence>
<comment type="caution">
    <text evidence="5">The sequence shown here is derived from an EMBL/GenBank/DDBJ whole genome shotgun (WGS) entry which is preliminary data.</text>
</comment>
<evidence type="ECO:0000256" key="3">
    <source>
        <dbReference type="ARBA" id="ARBA00023163"/>
    </source>
</evidence>
<protein>
    <submittedName>
        <fullName evidence="5">GntR family transcriptional regulator</fullName>
    </submittedName>
</protein>
<proteinExistence type="predicted"/>
<dbReference type="STRING" id="903984.BCR21_06395"/>
<dbReference type="OrthoDB" id="149756at2"/>
<dbReference type="EMBL" id="MIJZ01000012">
    <property type="protein sequence ID" value="OEG11859.1"/>
    <property type="molecule type" value="Genomic_DNA"/>
</dbReference>
<dbReference type="Proteomes" id="UP000094068">
    <property type="component" value="Unassembled WGS sequence"/>
</dbReference>
<dbReference type="Gene3D" id="1.10.10.10">
    <property type="entry name" value="Winged helix-like DNA-binding domain superfamily/Winged helix DNA-binding domain"/>
    <property type="match status" value="1"/>
</dbReference>
<name>A0A1E5GGP8_9ENTE</name>
<evidence type="ECO:0000313" key="5">
    <source>
        <dbReference type="EMBL" id="OEG11859.1"/>
    </source>
</evidence>
<dbReference type="RefSeq" id="WP_069645712.1">
    <property type="nucleotide sequence ID" value="NZ_MIJZ01000012.1"/>
</dbReference>
<dbReference type="Gene3D" id="3.40.1410.10">
    <property type="entry name" value="Chorismate lyase-like"/>
    <property type="match status" value="1"/>
</dbReference>
<keyword evidence="1" id="KW-0805">Transcription regulation</keyword>
<dbReference type="SUPFAM" id="SSF46785">
    <property type="entry name" value="Winged helix' DNA-binding domain"/>
    <property type="match status" value="1"/>
</dbReference>
<dbReference type="SMART" id="SM00345">
    <property type="entry name" value="HTH_GNTR"/>
    <property type="match status" value="1"/>
</dbReference>
<dbReference type="GO" id="GO:0003677">
    <property type="term" value="F:DNA binding"/>
    <property type="evidence" value="ECO:0007669"/>
    <property type="project" value="UniProtKB-KW"/>
</dbReference>
<dbReference type="InterPro" id="IPR000524">
    <property type="entry name" value="Tscrpt_reg_HTH_GntR"/>
</dbReference>
<dbReference type="SUPFAM" id="SSF64288">
    <property type="entry name" value="Chorismate lyase-like"/>
    <property type="match status" value="1"/>
</dbReference>
<dbReference type="GO" id="GO:0045892">
    <property type="term" value="P:negative regulation of DNA-templated transcription"/>
    <property type="evidence" value="ECO:0007669"/>
    <property type="project" value="TreeGrafter"/>
</dbReference>
<evidence type="ECO:0000256" key="2">
    <source>
        <dbReference type="ARBA" id="ARBA00023125"/>
    </source>
</evidence>
<dbReference type="CDD" id="cd07377">
    <property type="entry name" value="WHTH_GntR"/>
    <property type="match status" value="1"/>
</dbReference>
<keyword evidence="3" id="KW-0804">Transcription</keyword>
<dbReference type="Pfam" id="PF00392">
    <property type="entry name" value="GntR"/>
    <property type="match status" value="1"/>
</dbReference>
<dbReference type="InterPro" id="IPR036390">
    <property type="entry name" value="WH_DNA-bd_sf"/>
</dbReference>
<dbReference type="PRINTS" id="PR00035">
    <property type="entry name" value="HTHGNTR"/>
</dbReference>
<dbReference type="PANTHER" id="PTHR44846:SF1">
    <property type="entry name" value="MANNOSYL-D-GLYCERATE TRANSPORT_METABOLISM SYSTEM REPRESSOR MNGR-RELATED"/>
    <property type="match status" value="1"/>
</dbReference>
<dbReference type="InterPro" id="IPR050679">
    <property type="entry name" value="Bact_HTH_transcr_reg"/>
</dbReference>
<dbReference type="InterPro" id="IPR028978">
    <property type="entry name" value="Chorismate_lyase_/UTRA_dom_sf"/>
</dbReference>
<dbReference type="PROSITE" id="PS50949">
    <property type="entry name" value="HTH_GNTR"/>
    <property type="match status" value="1"/>
</dbReference>
<gene>
    <name evidence="5" type="ORF">BCR21_06395</name>
</gene>
<feature type="domain" description="HTH gntR-type" evidence="4">
    <location>
        <begin position="5"/>
        <end position="73"/>
    </location>
</feature>
<dbReference type="AlphaFoldDB" id="A0A1E5GGP8"/>
<evidence type="ECO:0000313" key="6">
    <source>
        <dbReference type="Proteomes" id="UP000094068"/>
    </source>
</evidence>
<sequence>MAKKQSVFQKVAKQIQEKIDKGLYISSQRLPSEYDLAKEFGVSRLTVRKAIDELISRNILVKQKGKGTYVMTQQKIQSGRAGLQGFTEAAKTYGKTSKTEVISFEPAIDIPDEVKTALQLDDQEDVYHLVRLRSYDNEPMTVEDLFIRSIYLPEVTEKQLEGSLFKLIEKQIEIAYSHQEVEAILVTKELSPLLKVESGEPLLMVHSITYSVTATPILYDTSYYRADRYTFKNTLHRTTT</sequence>
<evidence type="ECO:0000256" key="1">
    <source>
        <dbReference type="ARBA" id="ARBA00023015"/>
    </source>
</evidence>